<dbReference type="CDD" id="cd06661">
    <property type="entry name" value="GGCT_like"/>
    <property type="match status" value="1"/>
</dbReference>
<dbReference type="PANTHER" id="PTHR31544:SF2">
    <property type="entry name" value="AIG2-LIKE PROTEIN D"/>
    <property type="match status" value="1"/>
</dbReference>
<protein>
    <recommendedName>
        <fullName evidence="4">AIG2-like protein</fullName>
    </recommendedName>
</protein>
<comment type="caution">
    <text evidence="2">The sequence shown here is derived from an EMBL/GenBank/DDBJ whole genome shotgun (WGS) entry which is preliminary data.</text>
</comment>
<keyword evidence="3" id="KW-1185">Reference proteome</keyword>
<dbReference type="Proteomes" id="UP000326340">
    <property type="component" value="Unassembled WGS sequence"/>
</dbReference>
<dbReference type="InterPro" id="IPR045038">
    <property type="entry name" value="AIG2-like"/>
</dbReference>
<proteinExistence type="inferred from homology"/>
<comment type="similarity">
    <text evidence="1">Belongs to the gamma-glutamylcyclotransferase family.</text>
</comment>
<reference evidence="2 3" key="1">
    <citation type="journal article" date="2019" name="Sci. Rep.">
        <title>Colletotrichum shisoi sp. nov., an anthracnose pathogen of Perilla frutescens in Japan: molecular phylogenetic, morphological and genomic evidence.</title>
        <authorList>
            <person name="Gan P."/>
            <person name="Tsushima A."/>
            <person name="Hiroyama R."/>
            <person name="Narusaka M."/>
            <person name="Takano Y."/>
            <person name="Narusaka Y."/>
            <person name="Kawaradani M."/>
            <person name="Damm U."/>
            <person name="Shirasu K."/>
        </authorList>
    </citation>
    <scope>NUCLEOTIDE SEQUENCE [LARGE SCALE GENOMIC DNA]</scope>
    <source>
        <strain evidence="2 3">PG-2018a</strain>
    </source>
</reference>
<evidence type="ECO:0008006" key="4">
    <source>
        <dbReference type="Google" id="ProtNLM"/>
    </source>
</evidence>
<evidence type="ECO:0000256" key="1">
    <source>
        <dbReference type="ARBA" id="ARBA00008861"/>
    </source>
</evidence>
<name>A0A5Q4BJ35_9PEZI</name>
<dbReference type="PANTHER" id="PTHR31544">
    <property type="entry name" value="AIG2-LIKE PROTEIN D"/>
    <property type="match status" value="1"/>
</dbReference>
<accession>A0A5Q4BJ35</accession>
<evidence type="ECO:0000313" key="2">
    <source>
        <dbReference type="EMBL" id="TQN66950.1"/>
    </source>
</evidence>
<dbReference type="EMBL" id="PUHP01001042">
    <property type="protein sequence ID" value="TQN66950.1"/>
    <property type="molecule type" value="Genomic_DNA"/>
</dbReference>
<organism evidence="2 3">
    <name type="scientific">Colletotrichum shisoi</name>
    <dbReference type="NCBI Taxonomy" id="2078593"/>
    <lineage>
        <taxon>Eukaryota</taxon>
        <taxon>Fungi</taxon>
        <taxon>Dikarya</taxon>
        <taxon>Ascomycota</taxon>
        <taxon>Pezizomycotina</taxon>
        <taxon>Sordariomycetes</taxon>
        <taxon>Hypocreomycetidae</taxon>
        <taxon>Glomerellales</taxon>
        <taxon>Glomerellaceae</taxon>
        <taxon>Colletotrichum</taxon>
        <taxon>Colletotrichum destructivum species complex</taxon>
    </lineage>
</organism>
<evidence type="ECO:0000313" key="3">
    <source>
        <dbReference type="Proteomes" id="UP000326340"/>
    </source>
</evidence>
<gene>
    <name evidence="2" type="ORF">CSHISOI_08492</name>
</gene>
<sequence length="139" mass="15580">METIPKPIFIYGTRCAKPLLAWALTGDATKTEEMSALLRPAKVEDIARYALHGSDCPAARKKLDDFEGEVYQTETVQARLLSDGSGTAESLVEADIYLWNGDKDLVSDKSWDLEWFVRERLEDWISLFEGMEMVGDDGG</sequence>
<dbReference type="InterPro" id="IPR013024">
    <property type="entry name" value="GGCT-like"/>
</dbReference>
<dbReference type="OrthoDB" id="1044435at2759"/>
<dbReference type="AlphaFoldDB" id="A0A5Q4BJ35"/>